<feature type="region of interest" description="Disordered" evidence="1">
    <location>
        <begin position="46"/>
        <end position="65"/>
    </location>
</feature>
<dbReference type="EMBL" id="JAPWDV010000001">
    <property type="protein sequence ID" value="KAJ6224223.1"/>
    <property type="molecule type" value="Genomic_DNA"/>
</dbReference>
<evidence type="ECO:0000313" key="3">
    <source>
        <dbReference type="Proteomes" id="UP001142055"/>
    </source>
</evidence>
<feature type="compositionally biased region" description="Polar residues" evidence="1">
    <location>
        <begin position="1"/>
        <end position="12"/>
    </location>
</feature>
<feature type="region of interest" description="Disordered" evidence="1">
    <location>
        <begin position="1"/>
        <end position="39"/>
    </location>
</feature>
<feature type="compositionally biased region" description="Polar residues" evidence="1">
    <location>
        <begin position="171"/>
        <end position="184"/>
    </location>
</feature>
<organism evidence="2 3">
    <name type="scientific">Blomia tropicalis</name>
    <name type="common">Mite</name>
    <dbReference type="NCBI Taxonomy" id="40697"/>
    <lineage>
        <taxon>Eukaryota</taxon>
        <taxon>Metazoa</taxon>
        <taxon>Ecdysozoa</taxon>
        <taxon>Arthropoda</taxon>
        <taxon>Chelicerata</taxon>
        <taxon>Arachnida</taxon>
        <taxon>Acari</taxon>
        <taxon>Acariformes</taxon>
        <taxon>Sarcoptiformes</taxon>
        <taxon>Astigmata</taxon>
        <taxon>Glycyphagoidea</taxon>
        <taxon>Echimyopodidae</taxon>
        <taxon>Blomia</taxon>
    </lineage>
</organism>
<reference evidence="2" key="1">
    <citation type="submission" date="2022-12" db="EMBL/GenBank/DDBJ databases">
        <title>Genome assemblies of Blomia tropicalis.</title>
        <authorList>
            <person name="Cui Y."/>
        </authorList>
    </citation>
    <scope>NUCLEOTIDE SEQUENCE</scope>
    <source>
        <tissue evidence="2">Adult mites</tissue>
    </source>
</reference>
<protein>
    <submittedName>
        <fullName evidence="2">Uncharacterized protein</fullName>
    </submittedName>
</protein>
<comment type="caution">
    <text evidence="2">The sequence shown here is derived from an EMBL/GenBank/DDBJ whole genome shotgun (WGS) entry which is preliminary data.</text>
</comment>
<keyword evidence="3" id="KW-1185">Reference proteome</keyword>
<dbReference type="AlphaFoldDB" id="A0A9Q0MDE4"/>
<feature type="region of interest" description="Disordered" evidence="1">
    <location>
        <begin position="165"/>
        <end position="190"/>
    </location>
</feature>
<feature type="compositionally biased region" description="Polar residues" evidence="1">
    <location>
        <begin position="20"/>
        <end position="39"/>
    </location>
</feature>
<dbReference type="Proteomes" id="UP001142055">
    <property type="component" value="Chromosome 1"/>
</dbReference>
<feature type="compositionally biased region" description="Low complexity" evidence="1">
    <location>
        <begin position="46"/>
        <end position="60"/>
    </location>
</feature>
<name>A0A9Q0MDE4_BLOTA</name>
<proteinExistence type="predicted"/>
<gene>
    <name evidence="2" type="ORF">RDWZM_002768</name>
</gene>
<accession>A0A9Q0MDE4</accession>
<evidence type="ECO:0000256" key="1">
    <source>
        <dbReference type="SAM" id="MobiDB-lite"/>
    </source>
</evidence>
<evidence type="ECO:0000313" key="2">
    <source>
        <dbReference type="EMBL" id="KAJ6224223.1"/>
    </source>
</evidence>
<sequence length="422" mass="46822">MSGVGQPTGNETTLREWNKNSRMNSMEDTNTTGSSSIRTSVIPMVQQSTSTGTQQVQTQSAPKRVHYAAHTTFTRASSLSGHHHLEQSDPVIQPIPTHHKQRITLARQTSIAAPTCTTLVSSKNGVEQELSSTNGNGPLNVNVQGGLPFNLPRGGEEVLINGGGHARGRVPSSSKAVSNQSRPSSIGKHNLYTSNSIDVAMMDSGDERTKTSTHGKTTATATTNSDESVSFIMGIPTNLFSESVLIRQLPYDESHQPCKRLAPLRYNALMECVIHFEYGMIQVFRLTKGTINRTKLFGIAEQAYIAPKVSGLMEWRRRPLMADNDDDDDESVRLTLLRLKRDNHGQSDLNVSYISDHCWMKRVDHNVTLHEVWYLSRTDGKRIHLNGCSIRLADSHLECNPIDDVSSSLNDDDHHHLLYHQH</sequence>